<feature type="compositionally biased region" description="Acidic residues" evidence="1">
    <location>
        <begin position="185"/>
        <end position="199"/>
    </location>
</feature>
<dbReference type="SMART" id="SM00740">
    <property type="entry name" value="PASTA"/>
    <property type="match status" value="1"/>
</dbReference>
<protein>
    <submittedName>
        <fullName evidence="5">PASTA domain-containing protein</fullName>
    </submittedName>
</protein>
<keyword evidence="2" id="KW-1133">Transmembrane helix</keyword>
<dbReference type="InterPro" id="IPR005543">
    <property type="entry name" value="PASTA_dom"/>
</dbReference>
<evidence type="ECO:0000256" key="2">
    <source>
        <dbReference type="SAM" id="Phobius"/>
    </source>
</evidence>
<keyword evidence="2" id="KW-0812">Transmembrane</keyword>
<accession>A0ABU7Z3S7</accession>
<feature type="signal peptide" evidence="3">
    <location>
        <begin position="1"/>
        <end position="24"/>
    </location>
</feature>
<reference evidence="5" key="2">
    <citation type="submission" date="2024-02" db="EMBL/GenBank/DDBJ databases">
        <authorList>
            <person name="Prathaban M."/>
            <person name="Mythili R."/>
            <person name="Sharmila Devi N."/>
            <person name="Sobanaa M."/>
            <person name="Prathiviraj R."/>
            <person name="Selvin J."/>
        </authorList>
    </citation>
    <scope>NUCLEOTIDE SEQUENCE</scope>
    <source>
        <strain evidence="5">MP1014</strain>
    </source>
</reference>
<evidence type="ECO:0000313" key="5">
    <source>
        <dbReference type="EMBL" id="MEG3614134.1"/>
    </source>
</evidence>
<sequence>MAPRAARRVLGIVLGLLLGTAAVVDSNPTLSVEPGAGAPETEVSVVVQGFTDCPDDTTDARRVELLWDGDELLGTADLQVGSGATTVTVPAESSPGPHVLLARCTGDPGLQAEARFDVFGIFEVTVPDVRGTSPAEAEARLAESGLVLGEVVGEGDLVAEQDPPAGTPVEPETGVDVVLAPVGVDDPEPADDGPGDDPGDVTGDVTGDQDPDRILWALGLGLGLLVLAGAAGTAAVRRVRRRRARRWVREHVRLSPGPTSAPEVRVAEDPASDATLVVRLVGSTDAPDEHLEVIGR</sequence>
<organism evidence="5 6">
    <name type="scientific">Isoptericola haloaureus</name>
    <dbReference type="NCBI Taxonomy" id="1542902"/>
    <lineage>
        <taxon>Bacteria</taxon>
        <taxon>Bacillati</taxon>
        <taxon>Actinomycetota</taxon>
        <taxon>Actinomycetes</taxon>
        <taxon>Micrococcales</taxon>
        <taxon>Promicromonosporaceae</taxon>
        <taxon>Isoptericola</taxon>
    </lineage>
</organism>
<evidence type="ECO:0000256" key="1">
    <source>
        <dbReference type="SAM" id="MobiDB-lite"/>
    </source>
</evidence>
<comment type="caution">
    <text evidence="5">The sequence shown here is derived from an EMBL/GenBank/DDBJ whole genome shotgun (WGS) entry which is preliminary data.</text>
</comment>
<feature type="transmembrane region" description="Helical" evidence="2">
    <location>
        <begin position="214"/>
        <end position="236"/>
    </location>
</feature>
<dbReference type="Proteomes" id="UP001310387">
    <property type="component" value="Unassembled WGS sequence"/>
</dbReference>
<proteinExistence type="predicted"/>
<dbReference type="PROSITE" id="PS51178">
    <property type="entry name" value="PASTA"/>
    <property type="match status" value="1"/>
</dbReference>
<dbReference type="RefSeq" id="WP_332900969.1">
    <property type="nucleotide sequence ID" value="NZ_JBAGLP010000105.1"/>
</dbReference>
<keyword evidence="2" id="KW-0472">Membrane</keyword>
<keyword evidence="6" id="KW-1185">Reference proteome</keyword>
<dbReference type="SUPFAM" id="SSF54184">
    <property type="entry name" value="Penicillin-binding protein 2x (pbp-2x), c-terminal domain"/>
    <property type="match status" value="1"/>
</dbReference>
<name>A0ABU7Z3S7_9MICO</name>
<reference evidence="5" key="1">
    <citation type="journal article" date="2024" name="Antonie Van Leeuwenhoek">
        <title>Isoptericola haloaureus sp. nov., a dimorphic actinobacterium isolated from mangrove sediments of southeast India, implicating biosaline agricultural significance through nitrogen fixation and salt tolerance genes.</title>
        <authorList>
            <person name="Prathaban M."/>
            <person name="Prathiviraj R."/>
            <person name="Ravichandran M."/>
            <person name="Natarajan S.D."/>
            <person name="Sobanaa M."/>
            <person name="Hari Krishna Kumar S."/>
            <person name="Chandrasekar V."/>
            <person name="Selvin J."/>
        </authorList>
    </citation>
    <scope>NUCLEOTIDE SEQUENCE</scope>
    <source>
        <strain evidence="5">MP1014</strain>
    </source>
</reference>
<feature type="domain" description="PASTA" evidence="4">
    <location>
        <begin position="120"/>
        <end position="181"/>
    </location>
</feature>
<evidence type="ECO:0000313" key="6">
    <source>
        <dbReference type="Proteomes" id="UP001310387"/>
    </source>
</evidence>
<evidence type="ECO:0000259" key="4">
    <source>
        <dbReference type="PROSITE" id="PS51178"/>
    </source>
</evidence>
<dbReference type="Pfam" id="PF03793">
    <property type="entry name" value="PASTA"/>
    <property type="match status" value="1"/>
</dbReference>
<feature type="region of interest" description="Disordered" evidence="1">
    <location>
        <begin position="182"/>
        <end position="208"/>
    </location>
</feature>
<dbReference type="Gene3D" id="3.30.10.20">
    <property type="match status" value="1"/>
</dbReference>
<feature type="chain" id="PRO_5045293952" evidence="3">
    <location>
        <begin position="25"/>
        <end position="296"/>
    </location>
</feature>
<evidence type="ECO:0000256" key="3">
    <source>
        <dbReference type="SAM" id="SignalP"/>
    </source>
</evidence>
<gene>
    <name evidence="5" type="ORF">V5O49_03250</name>
</gene>
<dbReference type="CDD" id="cd06577">
    <property type="entry name" value="PASTA_pknB"/>
    <property type="match status" value="1"/>
</dbReference>
<dbReference type="EMBL" id="JBAGLP010000105">
    <property type="protein sequence ID" value="MEG3614134.1"/>
    <property type="molecule type" value="Genomic_DNA"/>
</dbReference>
<keyword evidence="3" id="KW-0732">Signal</keyword>